<evidence type="ECO:0000259" key="4">
    <source>
        <dbReference type="PROSITE" id="PS51077"/>
    </source>
</evidence>
<evidence type="ECO:0000256" key="3">
    <source>
        <dbReference type="ARBA" id="ARBA00023163"/>
    </source>
</evidence>
<dbReference type="PROSITE" id="PS51077">
    <property type="entry name" value="HTH_ICLR"/>
    <property type="match status" value="1"/>
</dbReference>
<sequence length="264" mass="28108">MRDETETDGRAPAAAPMVRPVVNALRILRRLGADGRAETLSEIARGLAINISTCRAILLTLVAEGALSYDPTRKTYALGLDAVRLAQSALTGAGRLSVARPLLQGLADRYALTATLLRPHGPDRVLLAEIAQGAADLQIQMRPGQRLPRYIGAFGRMYAAVSGLDRAAAQAEFAALRWASAPDFDAYWQDVEAARIRGWAADDGCFNRGVLSYAAPVRGSDGGAGGEAPLMVVATLFHSQHDAATLAGLREDLLSLCARLEDLF</sequence>
<gene>
    <name evidence="6" type="ORF">SAMN05444336_104407</name>
</gene>
<dbReference type="PANTHER" id="PTHR30136">
    <property type="entry name" value="HELIX-TURN-HELIX TRANSCRIPTIONAL REGULATOR, ICLR FAMILY"/>
    <property type="match status" value="1"/>
</dbReference>
<keyword evidence="2" id="KW-0238">DNA-binding</keyword>
<dbReference type="PROSITE" id="PS51078">
    <property type="entry name" value="ICLR_ED"/>
    <property type="match status" value="1"/>
</dbReference>
<evidence type="ECO:0000313" key="6">
    <source>
        <dbReference type="EMBL" id="SDX35928.1"/>
    </source>
</evidence>
<dbReference type="RefSeq" id="WP_092682834.1">
    <property type="nucleotide sequence ID" value="NZ_FNMZ01000004.1"/>
</dbReference>
<dbReference type="InterPro" id="IPR036388">
    <property type="entry name" value="WH-like_DNA-bd_sf"/>
</dbReference>
<dbReference type="GO" id="GO:0003700">
    <property type="term" value="F:DNA-binding transcription factor activity"/>
    <property type="evidence" value="ECO:0007669"/>
    <property type="project" value="TreeGrafter"/>
</dbReference>
<dbReference type="Pfam" id="PF09339">
    <property type="entry name" value="HTH_IclR"/>
    <property type="match status" value="1"/>
</dbReference>
<dbReference type="PANTHER" id="PTHR30136:SF24">
    <property type="entry name" value="HTH-TYPE TRANSCRIPTIONAL REPRESSOR ALLR"/>
    <property type="match status" value="1"/>
</dbReference>
<protein>
    <submittedName>
        <fullName evidence="6">Transcriptional regulator, IclR family</fullName>
    </submittedName>
</protein>
<keyword evidence="3" id="KW-0804">Transcription</keyword>
<dbReference type="SMART" id="SM00346">
    <property type="entry name" value="HTH_ICLR"/>
    <property type="match status" value="1"/>
</dbReference>
<dbReference type="InterPro" id="IPR005471">
    <property type="entry name" value="Tscrpt_reg_IclR_N"/>
</dbReference>
<dbReference type="EMBL" id="FNMZ01000004">
    <property type="protein sequence ID" value="SDX35928.1"/>
    <property type="molecule type" value="Genomic_DNA"/>
</dbReference>
<evidence type="ECO:0000259" key="5">
    <source>
        <dbReference type="PROSITE" id="PS51078"/>
    </source>
</evidence>
<feature type="domain" description="HTH iclR-type" evidence="4">
    <location>
        <begin position="18"/>
        <end position="80"/>
    </location>
</feature>
<dbReference type="STRING" id="356660.SAMN05444336_104407"/>
<dbReference type="Gene3D" id="3.30.450.40">
    <property type="match status" value="1"/>
</dbReference>
<reference evidence="6 7" key="1">
    <citation type="submission" date="2016-10" db="EMBL/GenBank/DDBJ databases">
        <authorList>
            <person name="de Groot N.N."/>
        </authorList>
    </citation>
    <scope>NUCLEOTIDE SEQUENCE [LARGE SCALE GENOMIC DNA]</scope>
    <source>
        <strain evidence="6 7">DSM 17890</strain>
    </source>
</reference>
<keyword evidence="1" id="KW-0805">Transcription regulation</keyword>
<evidence type="ECO:0000256" key="1">
    <source>
        <dbReference type="ARBA" id="ARBA00023015"/>
    </source>
</evidence>
<dbReference type="InterPro" id="IPR029016">
    <property type="entry name" value="GAF-like_dom_sf"/>
</dbReference>
<evidence type="ECO:0000256" key="2">
    <source>
        <dbReference type="ARBA" id="ARBA00023125"/>
    </source>
</evidence>
<dbReference type="Gene3D" id="1.10.10.10">
    <property type="entry name" value="Winged helix-like DNA-binding domain superfamily/Winged helix DNA-binding domain"/>
    <property type="match status" value="1"/>
</dbReference>
<dbReference type="SUPFAM" id="SSF55781">
    <property type="entry name" value="GAF domain-like"/>
    <property type="match status" value="1"/>
</dbReference>
<dbReference type="GO" id="GO:0003677">
    <property type="term" value="F:DNA binding"/>
    <property type="evidence" value="ECO:0007669"/>
    <property type="project" value="UniProtKB-KW"/>
</dbReference>
<dbReference type="Proteomes" id="UP000199118">
    <property type="component" value="Unassembled WGS sequence"/>
</dbReference>
<organism evidence="6 7">
    <name type="scientific">Albimonas donghaensis</name>
    <dbReference type="NCBI Taxonomy" id="356660"/>
    <lineage>
        <taxon>Bacteria</taxon>
        <taxon>Pseudomonadati</taxon>
        <taxon>Pseudomonadota</taxon>
        <taxon>Alphaproteobacteria</taxon>
        <taxon>Rhodobacterales</taxon>
        <taxon>Paracoccaceae</taxon>
        <taxon>Albimonas</taxon>
    </lineage>
</organism>
<feature type="domain" description="IclR-ED" evidence="5">
    <location>
        <begin position="81"/>
        <end position="264"/>
    </location>
</feature>
<dbReference type="InterPro" id="IPR036390">
    <property type="entry name" value="WH_DNA-bd_sf"/>
</dbReference>
<dbReference type="Pfam" id="PF01614">
    <property type="entry name" value="IclR_C"/>
    <property type="match status" value="1"/>
</dbReference>
<dbReference type="GO" id="GO:0045892">
    <property type="term" value="P:negative regulation of DNA-templated transcription"/>
    <property type="evidence" value="ECO:0007669"/>
    <property type="project" value="TreeGrafter"/>
</dbReference>
<dbReference type="InterPro" id="IPR014757">
    <property type="entry name" value="Tscrpt_reg_IclR_C"/>
</dbReference>
<dbReference type="InterPro" id="IPR050707">
    <property type="entry name" value="HTH_MetabolicPath_Reg"/>
</dbReference>
<proteinExistence type="predicted"/>
<dbReference type="OrthoDB" id="9807558at2"/>
<name>A0A1H3B2L4_9RHOB</name>
<keyword evidence="7" id="KW-1185">Reference proteome</keyword>
<dbReference type="SUPFAM" id="SSF46785">
    <property type="entry name" value="Winged helix' DNA-binding domain"/>
    <property type="match status" value="1"/>
</dbReference>
<dbReference type="AlphaFoldDB" id="A0A1H3B2L4"/>
<accession>A0A1H3B2L4</accession>
<evidence type="ECO:0000313" key="7">
    <source>
        <dbReference type="Proteomes" id="UP000199118"/>
    </source>
</evidence>